<dbReference type="Gene3D" id="1.10.10.10">
    <property type="entry name" value="Winged helix-like DNA-binding domain superfamily/Winged helix DNA-binding domain"/>
    <property type="match status" value="1"/>
</dbReference>
<gene>
    <name evidence="1" type="ORF">GCM10010346_01790</name>
</gene>
<dbReference type="RefSeq" id="WP_189714401.1">
    <property type="nucleotide sequence ID" value="NZ_BMVO01000001.1"/>
</dbReference>
<sequence>MPALQQLPVAGAVIDTWRALLTGPWCREIPVRLRRSRFLVVLYVASGLADANGRIPEPSATEKQLTSRLAHSCGARPQTVARILAAAVTAGAIAEPSLGRYALTTTAVPNWTAALAYLDQEQTRP</sequence>
<protein>
    <submittedName>
        <fullName evidence="1">Uncharacterized protein</fullName>
    </submittedName>
</protein>
<evidence type="ECO:0000313" key="2">
    <source>
        <dbReference type="Proteomes" id="UP000599437"/>
    </source>
</evidence>
<keyword evidence="2" id="KW-1185">Reference proteome</keyword>
<accession>A0ABQ3DEB0</accession>
<proteinExistence type="predicted"/>
<comment type="caution">
    <text evidence="1">The sequence shown here is derived from an EMBL/GenBank/DDBJ whole genome shotgun (WGS) entry which is preliminary data.</text>
</comment>
<dbReference type="EMBL" id="BMVO01000001">
    <property type="protein sequence ID" value="GHA83107.1"/>
    <property type="molecule type" value="Genomic_DNA"/>
</dbReference>
<dbReference type="Proteomes" id="UP000599437">
    <property type="component" value="Unassembled WGS sequence"/>
</dbReference>
<name>A0ABQ3DEB0_9ACTN</name>
<dbReference type="InterPro" id="IPR036388">
    <property type="entry name" value="WH-like_DNA-bd_sf"/>
</dbReference>
<organism evidence="1 2">
    <name type="scientific">Streptomyces chryseus</name>
    <dbReference type="NCBI Taxonomy" id="68186"/>
    <lineage>
        <taxon>Bacteria</taxon>
        <taxon>Bacillati</taxon>
        <taxon>Actinomycetota</taxon>
        <taxon>Actinomycetes</taxon>
        <taxon>Kitasatosporales</taxon>
        <taxon>Streptomycetaceae</taxon>
        <taxon>Streptomyces</taxon>
    </lineage>
</organism>
<reference evidence="2" key="1">
    <citation type="journal article" date="2019" name="Int. J. Syst. Evol. Microbiol.">
        <title>The Global Catalogue of Microorganisms (GCM) 10K type strain sequencing project: providing services to taxonomists for standard genome sequencing and annotation.</title>
        <authorList>
            <consortium name="The Broad Institute Genomics Platform"/>
            <consortium name="The Broad Institute Genome Sequencing Center for Infectious Disease"/>
            <person name="Wu L."/>
            <person name="Ma J."/>
        </authorList>
    </citation>
    <scope>NUCLEOTIDE SEQUENCE [LARGE SCALE GENOMIC DNA]</scope>
    <source>
        <strain evidence="2">JCM 4737</strain>
    </source>
</reference>
<evidence type="ECO:0000313" key="1">
    <source>
        <dbReference type="EMBL" id="GHA83107.1"/>
    </source>
</evidence>